<name>A0A1J5RYB6_9ZZZZ</name>
<evidence type="ECO:0000313" key="4">
    <source>
        <dbReference type="EMBL" id="OIQ93109.1"/>
    </source>
</evidence>
<dbReference type="Pfam" id="PF02769">
    <property type="entry name" value="AIRS_C"/>
    <property type="match status" value="1"/>
</dbReference>
<dbReference type="InterPro" id="IPR036676">
    <property type="entry name" value="PurM-like_C_sf"/>
</dbReference>
<keyword evidence="4" id="KW-0418">Kinase</keyword>
<evidence type="ECO:0000256" key="1">
    <source>
        <dbReference type="SAM" id="MobiDB-lite"/>
    </source>
</evidence>
<dbReference type="SUPFAM" id="SSF55326">
    <property type="entry name" value="PurM N-terminal domain-like"/>
    <property type="match status" value="1"/>
</dbReference>
<dbReference type="PANTHER" id="PTHR30270">
    <property type="entry name" value="THIAMINE-MONOPHOSPHATE KINASE"/>
    <property type="match status" value="1"/>
</dbReference>
<dbReference type="Gene3D" id="3.90.650.10">
    <property type="entry name" value="PurM-like C-terminal domain"/>
    <property type="match status" value="1"/>
</dbReference>
<dbReference type="EC" id="2.7.4.16" evidence="4"/>
<dbReference type="PANTHER" id="PTHR30270:SF0">
    <property type="entry name" value="THIAMINE-MONOPHOSPHATE KINASE"/>
    <property type="match status" value="1"/>
</dbReference>
<dbReference type="GO" id="GO:0009228">
    <property type="term" value="P:thiamine biosynthetic process"/>
    <property type="evidence" value="ECO:0007669"/>
    <property type="project" value="InterPro"/>
</dbReference>
<accession>A0A1J5RYB6</accession>
<feature type="domain" description="PurM-like C-terminal" evidence="3">
    <location>
        <begin position="153"/>
        <end position="295"/>
    </location>
</feature>
<gene>
    <name evidence="4" type="primary">thiL_7</name>
    <name evidence="4" type="ORF">GALL_249190</name>
</gene>
<dbReference type="HAMAP" id="MF_02128">
    <property type="entry name" value="TMP_kinase"/>
    <property type="match status" value="1"/>
</dbReference>
<keyword evidence="4" id="KW-0808">Transferase</keyword>
<comment type="caution">
    <text evidence="4">The sequence shown here is derived from an EMBL/GenBank/DDBJ whole genome shotgun (WGS) entry which is preliminary data.</text>
</comment>
<dbReference type="Pfam" id="PF00586">
    <property type="entry name" value="AIRS"/>
    <property type="match status" value="1"/>
</dbReference>
<sequence>MPSIDEFGLIARLFAPLAQSHAGAQSLRDDCAYIDGPDGMAWALSTDALVAGVHFLPDDPPDLIARKLVRVNLSDLASSGARPRFLLLACCFPRSSGAAWLEAFAAGLAADCQSFGLALIGGDTVATPGPLTLAATALGDLPAGQALLRGNARAGDDLWVSGTIGDAAFGLEVALGQAPEQPELLERYRLPRPRLELGMALRGLAHACMDVSDGLMGDLGHIAAASGLAAELWAEMVPLSAAVRARMGADGLEKAVTGGDDYELLFTAPAARRQDLAALERSLDLRLTRIGRMMPAEGPDQPVRLLDGEGRPLAPPRPGYRHF</sequence>
<protein>
    <submittedName>
        <fullName evidence="4">Thiamine-monophosphate kinase</fullName>
        <ecNumber evidence="4">2.7.4.16</ecNumber>
    </submittedName>
</protein>
<dbReference type="PIRSF" id="PIRSF005303">
    <property type="entry name" value="Thiam_monoph_kin"/>
    <property type="match status" value="1"/>
</dbReference>
<feature type="region of interest" description="Disordered" evidence="1">
    <location>
        <begin position="296"/>
        <end position="323"/>
    </location>
</feature>
<dbReference type="InterPro" id="IPR036921">
    <property type="entry name" value="PurM-like_N_sf"/>
</dbReference>
<dbReference type="EMBL" id="MLJW01000214">
    <property type="protein sequence ID" value="OIQ93109.1"/>
    <property type="molecule type" value="Genomic_DNA"/>
</dbReference>
<dbReference type="NCBIfam" id="TIGR01379">
    <property type="entry name" value="thiL"/>
    <property type="match status" value="1"/>
</dbReference>
<dbReference type="AlphaFoldDB" id="A0A1J5RYB6"/>
<feature type="domain" description="PurM-like N-terminal" evidence="2">
    <location>
        <begin position="29"/>
        <end position="139"/>
    </location>
</feature>
<dbReference type="Gene3D" id="3.30.1330.10">
    <property type="entry name" value="PurM-like, N-terminal domain"/>
    <property type="match status" value="1"/>
</dbReference>
<dbReference type="InterPro" id="IPR016188">
    <property type="entry name" value="PurM-like_N"/>
</dbReference>
<proteinExistence type="inferred from homology"/>
<reference evidence="4" key="1">
    <citation type="submission" date="2016-10" db="EMBL/GenBank/DDBJ databases">
        <title>Sequence of Gallionella enrichment culture.</title>
        <authorList>
            <person name="Poehlein A."/>
            <person name="Muehling M."/>
            <person name="Daniel R."/>
        </authorList>
    </citation>
    <scope>NUCLEOTIDE SEQUENCE</scope>
</reference>
<dbReference type="GO" id="GO:0009030">
    <property type="term" value="F:thiamine-phosphate kinase activity"/>
    <property type="evidence" value="ECO:0007669"/>
    <property type="project" value="UniProtKB-EC"/>
</dbReference>
<feature type="compositionally biased region" description="Pro residues" evidence="1">
    <location>
        <begin position="313"/>
        <end position="323"/>
    </location>
</feature>
<organism evidence="4">
    <name type="scientific">mine drainage metagenome</name>
    <dbReference type="NCBI Taxonomy" id="410659"/>
    <lineage>
        <taxon>unclassified sequences</taxon>
        <taxon>metagenomes</taxon>
        <taxon>ecological metagenomes</taxon>
    </lineage>
</organism>
<evidence type="ECO:0000259" key="2">
    <source>
        <dbReference type="Pfam" id="PF00586"/>
    </source>
</evidence>
<evidence type="ECO:0000259" key="3">
    <source>
        <dbReference type="Pfam" id="PF02769"/>
    </source>
</evidence>
<dbReference type="InterPro" id="IPR006283">
    <property type="entry name" value="ThiL-like"/>
</dbReference>
<dbReference type="InterPro" id="IPR010918">
    <property type="entry name" value="PurM-like_C_dom"/>
</dbReference>
<dbReference type="SUPFAM" id="SSF56042">
    <property type="entry name" value="PurM C-terminal domain-like"/>
    <property type="match status" value="1"/>
</dbReference>
<dbReference type="CDD" id="cd02194">
    <property type="entry name" value="ThiL"/>
    <property type="match status" value="1"/>
</dbReference>